<dbReference type="InterPro" id="IPR010732">
    <property type="entry name" value="T6SS_TssG-like"/>
</dbReference>
<proteinExistence type="predicted"/>
<evidence type="ECO:0000313" key="2">
    <source>
        <dbReference type="Proteomes" id="UP001459204"/>
    </source>
</evidence>
<gene>
    <name evidence="1" type="primary">tssG</name>
    <name evidence="1" type="ORF">AAD027_15195</name>
</gene>
<sequence length="338" mass="37560">MAGTTRHAPDPVALLDALQRRPQDFEYFEALRRLECAFPQRPRLGRSARPAEDFVRLGHTATLAFAPRDIDRLVPGESGRPPRLQGLLLGLFGPNAPLPLHLTEYAIDRQRNAKDPTLAAFADVFHHRMLSLFYRAWADAQPTVQADRADEDRFRTYVGALIGLATPYLQDRDALPDRYKRHFAGRLVAQARNAEGLKSFLEHFFRIPVRVVEFVAAWMPLPAEAHLRLGGGMAGLGRTAVIGAHVRGAQQRFRLRLGPMGHAQYRRFLPGSDASRELAAAVRTYVGDEKAWEVQLVLKKDEVPLTHLGKAGRLGLSGWLGRYAGPADADALVFEPSG</sequence>
<evidence type="ECO:0000313" key="1">
    <source>
        <dbReference type="EMBL" id="MEL1265699.1"/>
    </source>
</evidence>
<dbReference type="Pfam" id="PF06996">
    <property type="entry name" value="T6SS_TssG"/>
    <property type="match status" value="1"/>
</dbReference>
<keyword evidence="2" id="KW-1185">Reference proteome</keyword>
<protein>
    <submittedName>
        <fullName evidence="1">Type VI secretion system baseplate subunit TssG</fullName>
    </submittedName>
</protein>
<dbReference type="Proteomes" id="UP001459204">
    <property type="component" value="Unassembled WGS sequence"/>
</dbReference>
<dbReference type="PANTHER" id="PTHR35564:SF4">
    <property type="entry name" value="CYTOPLASMIC PROTEIN"/>
    <property type="match status" value="1"/>
</dbReference>
<dbReference type="EMBL" id="JBBWWT010000008">
    <property type="protein sequence ID" value="MEL1265699.1"/>
    <property type="molecule type" value="Genomic_DNA"/>
</dbReference>
<name>A0ABU9J4A3_9GAMM</name>
<comment type="caution">
    <text evidence="1">The sequence shown here is derived from an EMBL/GenBank/DDBJ whole genome shotgun (WGS) entry which is preliminary data.</text>
</comment>
<organism evidence="1 2">
    <name type="scientific">Pseudoxanthomonas putridarboris</name>
    <dbReference type="NCBI Taxonomy" id="752605"/>
    <lineage>
        <taxon>Bacteria</taxon>
        <taxon>Pseudomonadati</taxon>
        <taxon>Pseudomonadota</taxon>
        <taxon>Gammaproteobacteria</taxon>
        <taxon>Lysobacterales</taxon>
        <taxon>Lysobacteraceae</taxon>
        <taxon>Pseudoxanthomonas</taxon>
    </lineage>
</organism>
<dbReference type="NCBIfam" id="TIGR03347">
    <property type="entry name" value="VI_chp_1"/>
    <property type="match status" value="1"/>
</dbReference>
<reference evidence="1 2" key="1">
    <citation type="submission" date="2024-04" db="EMBL/GenBank/DDBJ databases">
        <title>Draft genome sequence of Pseudoxanthomonas putridarboris WD12.</title>
        <authorList>
            <person name="Oh J."/>
        </authorList>
    </citation>
    <scope>NUCLEOTIDE SEQUENCE [LARGE SCALE GENOMIC DNA]</scope>
    <source>
        <strain evidence="1 2">WD12</strain>
    </source>
</reference>
<dbReference type="PANTHER" id="PTHR35564">
    <property type="match status" value="1"/>
</dbReference>
<dbReference type="RefSeq" id="WP_341726873.1">
    <property type="nucleotide sequence ID" value="NZ_JBBWWT010000008.1"/>
</dbReference>
<accession>A0ABU9J4A3</accession>